<proteinExistence type="predicted"/>
<comment type="caution">
    <text evidence="1">The sequence shown here is derived from an EMBL/GenBank/DDBJ whole genome shotgun (WGS) entry which is preliminary data.</text>
</comment>
<feature type="non-terminal residue" evidence="1">
    <location>
        <position position="1"/>
    </location>
</feature>
<reference evidence="1" key="1">
    <citation type="submission" date="2021-02" db="EMBL/GenBank/DDBJ databases">
        <authorList>
            <person name="Nowell W R."/>
        </authorList>
    </citation>
    <scope>NUCLEOTIDE SEQUENCE</scope>
</reference>
<name>A0A815XDN9_9BILA</name>
<dbReference type="Proteomes" id="UP000663889">
    <property type="component" value="Unassembled WGS sequence"/>
</dbReference>
<evidence type="ECO:0000313" key="2">
    <source>
        <dbReference type="Proteomes" id="UP000663889"/>
    </source>
</evidence>
<evidence type="ECO:0000313" key="1">
    <source>
        <dbReference type="EMBL" id="CAF1556352.1"/>
    </source>
</evidence>
<organism evidence="1 2">
    <name type="scientific">Rotaria sordida</name>
    <dbReference type="NCBI Taxonomy" id="392033"/>
    <lineage>
        <taxon>Eukaryota</taxon>
        <taxon>Metazoa</taxon>
        <taxon>Spiralia</taxon>
        <taxon>Gnathifera</taxon>
        <taxon>Rotifera</taxon>
        <taxon>Eurotatoria</taxon>
        <taxon>Bdelloidea</taxon>
        <taxon>Philodinida</taxon>
        <taxon>Philodinidae</taxon>
        <taxon>Rotaria</taxon>
    </lineage>
</organism>
<accession>A0A815XDN9</accession>
<protein>
    <submittedName>
        <fullName evidence="1">Uncharacterized protein</fullName>
    </submittedName>
</protein>
<gene>
    <name evidence="1" type="ORF">SEV965_LOCUS38948</name>
</gene>
<dbReference type="EMBL" id="CAJNOU010011233">
    <property type="protein sequence ID" value="CAF1556352.1"/>
    <property type="molecule type" value="Genomic_DNA"/>
</dbReference>
<sequence>DFVRIQGANIKEKK</sequence>